<organism evidence="1 2">
    <name type="scientific">Halobacteriovorax marinus (strain ATCC BAA-682 / DSM 15412 / SJ)</name>
    <name type="common">Bacteriovorax marinus</name>
    <dbReference type="NCBI Taxonomy" id="862908"/>
    <lineage>
        <taxon>Bacteria</taxon>
        <taxon>Pseudomonadati</taxon>
        <taxon>Bdellovibrionota</taxon>
        <taxon>Bacteriovoracia</taxon>
        <taxon>Bacteriovoracales</taxon>
        <taxon>Halobacteriovoraceae</taxon>
        <taxon>Halobacteriovorax</taxon>
    </lineage>
</organism>
<name>E1X5C3_HALMS</name>
<dbReference type="OrthoDB" id="5296057at2"/>
<dbReference type="HOGENOM" id="CLU_2825144_0_0_7"/>
<dbReference type="EMBL" id="FQ312005">
    <property type="protein sequence ID" value="CBW27244.1"/>
    <property type="molecule type" value="Genomic_DNA"/>
</dbReference>
<proteinExistence type="predicted"/>
<accession>E1X5C3</accession>
<dbReference type="RefSeq" id="WP_014245021.1">
    <property type="nucleotide sequence ID" value="NC_016620.1"/>
</dbReference>
<evidence type="ECO:0000313" key="1">
    <source>
        <dbReference type="EMBL" id="CBW27244.1"/>
    </source>
</evidence>
<protein>
    <submittedName>
        <fullName evidence="1">Uncharacterized protein</fullName>
    </submittedName>
</protein>
<dbReference type="AlphaFoldDB" id="E1X5C3"/>
<sequence length="66" mass="7663">MAKCKFCSKDISWLKEGRKFTPIEGDGTIHKCEEMMSSMKSIKKMERSSLSAEEIKKYEEAINKKK</sequence>
<reference evidence="2" key="1">
    <citation type="journal article" date="2013" name="ISME J.">
        <title>A small predatory core genome in the divergent marine Bacteriovorax marinus SJ and the terrestrial Bdellovibrio bacteriovorus.</title>
        <authorList>
            <person name="Crossman L.C."/>
            <person name="Chen H."/>
            <person name="Cerdeno-Tarraga A.M."/>
            <person name="Brooks K."/>
            <person name="Quail M.A."/>
            <person name="Pineiro S.A."/>
            <person name="Hobley L."/>
            <person name="Sockett R.E."/>
            <person name="Bentley S.D."/>
            <person name="Parkhill J."/>
            <person name="Williams H.N."/>
            <person name="Stine O.C."/>
        </authorList>
    </citation>
    <scope>NUCLEOTIDE SEQUENCE [LARGE SCALE GENOMIC DNA]</scope>
    <source>
        <strain evidence="2">ATCC BAA-682 / DSM 15412 / SJ</strain>
    </source>
</reference>
<dbReference type="Proteomes" id="UP000008963">
    <property type="component" value="Chromosome"/>
</dbReference>
<evidence type="ECO:0000313" key="2">
    <source>
        <dbReference type="Proteomes" id="UP000008963"/>
    </source>
</evidence>
<gene>
    <name evidence="1" type="ordered locus">BMS_2449</name>
</gene>
<dbReference type="STRING" id="862908.BMS_2449"/>
<dbReference type="KEGG" id="bmx:BMS_2449"/>
<keyword evidence="2" id="KW-1185">Reference proteome</keyword>
<dbReference type="PATRIC" id="fig|862908.3.peg.2335"/>